<evidence type="ECO:0000313" key="8">
    <source>
        <dbReference type="Proteomes" id="UP000669179"/>
    </source>
</evidence>
<dbReference type="PANTHER" id="PTHR35807">
    <property type="entry name" value="TRANSCRIPTIONAL REGULATOR REDD-RELATED"/>
    <property type="match status" value="1"/>
</dbReference>
<dbReference type="EMBL" id="JAGEOJ010000036">
    <property type="protein sequence ID" value="MBO2455433.1"/>
    <property type="molecule type" value="Genomic_DNA"/>
</dbReference>
<comment type="caution">
    <text evidence="7">The sequence shown here is derived from an EMBL/GenBank/DDBJ whole genome shotgun (WGS) entry which is preliminary data.</text>
</comment>
<proteinExistence type="inferred from homology"/>
<dbReference type="InterPro" id="IPR005158">
    <property type="entry name" value="BTAD"/>
</dbReference>
<dbReference type="RefSeq" id="WP_208263658.1">
    <property type="nucleotide sequence ID" value="NZ_JAGEOJ010000036.1"/>
</dbReference>
<sequence length="416" mass="44440">MLGDATGTQVAQAPLPGLHAAASVAEALNFIGGEVVGRTATMQDSDDDGSPGPDEGAALVPLVCVLDPVEQATRTEYELRRGASLAIGGLLLSDWPHGTTLAVDSSGVIMDATGKAAETMTGTQATLLAEADARKQLVALGLVGDARLAANRGPGTAPMATVRATGGHAPSVLIRLIGGQYVIEGRSGTISLPPDHRALLAVLAEYRGRLIDKATIENKVWGPGGSPKVNRFDVVMKETRTKLCEAMGLATNQGTRLIENPRHAGYRVNAELIGYDVWQLRDLLGRARTAHADDKYTALAEAVEKYTGPYLADFQQDWARPEARGLARGVFGALVQLAGLETDLERAALRLDHAAELDPVDSLVCRRRMQTYAELGRIADVRICYQQFTEHLKQRGTKVDAQTTALYRELVDMAEA</sequence>
<dbReference type="InterPro" id="IPR001867">
    <property type="entry name" value="OmpR/PhoB-type_DNA-bd"/>
</dbReference>
<comment type="similarity">
    <text evidence="1">Belongs to the AfsR/DnrI/RedD regulatory family.</text>
</comment>
<dbReference type="InterPro" id="IPR036388">
    <property type="entry name" value="WH-like_DNA-bd_sf"/>
</dbReference>
<feature type="domain" description="OmpR/PhoB-type" evidence="6">
    <location>
        <begin position="160"/>
        <end position="270"/>
    </location>
</feature>
<dbReference type="PANTHER" id="PTHR35807:SF1">
    <property type="entry name" value="TRANSCRIPTIONAL REGULATOR REDD"/>
    <property type="match status" value="1"/>
</dbReference>
<evidence type="ECO:0000313" key="7">
    <source>
        <dbReference type="EMBL" id="MBO2455433.1"/>
    </source>
</evidence>
<gene>
    <name evidence="7" type="ORF">J4573_50730</name>
</gene>
<accession>A0A939PSG8</accession>
<evidence type="ECO:0000256" key="4">
    <source>
        <dbReference type="ARBA" id="ARBA00023163"/>
    </source>
</evidence>
<evidence type="ECO:0000256" key="3">
    <source>
        <dbReference type="ARBA" id="ARBA00023125"/>
    </source>
</evidence>
<dbReference type="GO" id="GO:0006355">
    <property type="term" value="P:regulation of DNA-templated transcription"/>
    <property type="evidence" value="ECO:0007669"/>
    <property type="project" value="InterPro"/>
</dbReference>
<dbReference type="Gene3D" id="1.10.10.10">
    <property type="entry name" value="Winged helix-like DNA-binding domain superfamily/Winged helix DNA-binding domain"/>
    <property type="match status" value="1"/>
</dbReference>
<dbReference type="InterPro" id="IPR016032">
    <property type="entry name" value="Sig_transdc_resp-reg_C-effctor"/>
</dbReference>
<dbReference type="Pfam" id="PF00486">
    <property type="entry name" value="Trans_reg_C"/>
    <property type="match status" value="1"/>
</dbReference>
<dbReference type="SUPFAM" id="SSF46894">
    <property type="entry name" value="C-terminal effector domain of the bipartite response regulators"/>
    <property type="match status" value="1"/>
</dbReference>
<evidence type="ECO:0000256" key="5">
    <source>
        <dbReference type="PROSITE-ProRule" id="PRU01091"/>
    </source>
</evidence>
<dbReference type="InterPro" id="IPR011990">
    <property type="entry name" value="TPR-like_helical_dom_sf"/>
</dbReference>
<evidence type="ECO:0000259" key="6">
    <source>
        <dbReference type="PROSITE" id="PS51755"/>
    </source>
</evidence>
<dbReference type="GO" id="GO:0000160">
    <property type="term" value="P:phosphorelay signal transduction system"/>
    <property type="evidence" value="ECO:0007669"/>
    <property type="project" value="InterPro"/>
</dbReference>
<feature type="DNA-binding region" description="OmpR/PhoB-type" evidence="5">
    <location>
        <begin position="160"/>
        <end position="270"/>
    </location>
</feature>
<dbReference type="Proteomes" id="UP000669179">
    <property type="component" value="Unassembled WGS sequence"/>
</dbReference>
<dbReference type="AlphaFoldDB" id="A0A939PSG8"/>
<dbReference type="Gene3D" id="1.25.40.10">
    <property type="entry name" value="Tetratricopeptide repeat domain"/>
    <property type="match status" value="1"/>
</dbReference>
<reference evidence="7" key="1">
    <citation type="submission" date="2021-03" db="EMBL/GenBank/DDBJ databases">
        <authorList>
            <person name="Kanchanasin P."/>
            <person name="Saeng-In P."/>
            <person name="Phongsopitanun W."/>
            <person name="Yuki M."/>
            <person name="Kudo T."/>
            <person name="Ohkuma M."/>
            <person name="Tanasupawat S."/>
        </authorList>
    </citation>
    <scope>NUCLEOTIDE SEQUENCE</scope>
    <source>
        <strain evidence="7">GKU 128</strain>
    </source>
</reference>
<dbReference type="SMART" id="SM00862">
    <property type="entry name" value="Trans_reg_C"/>
    <property type="match status" value="1"/>
</dbReference>
<organism evidence="7 8">
    <name type="scientific">Actinomadura barringtoniae</name>
    <dbReference type="NCBI Taxonomy" id="1427535"/>
    <lineage>
        <taxon>Bacteria</taxon>
        <taxon>Bacillati</taxon>
        <taxon>Actinomycetota</taxon>
        <taxon>Actinomycetes</taxon>
        <taxon>Streptosporangiales</taxon>
        <taxon>Thermomonosporaceae</taxon>
        <taxon>Actinomadura</taxon>
    </lineage>
</organism>
<dbReference type="InterPro" id="IPR051677">
    <property type="entry name" value="AfsR-DnrI-RedD_regulator"/>
</dbReference>
<dbReference type="SMART" id="SM01043">
    <property type="entry name" value="BTAD"/>
    <property type="match status" value="1"/>
</dbReference>
<evidence type="ECO:0000256" key="2">
    <source>
        <dbReference type="ARBA" id="ARBA00023015"/>
    </source>
</evidence>
<keyword evidence="4" id="KW-0804">Transcription</keyword>
<keyword evidence="2" id="KW-0805">Transcription regulation</keyword>
<keyword evidence="8" id="KW-1185">Reference proteome</keyword>
<protein>
    <submittedName>
        <fullName evidence="7">Winged helix-turn-helix domain-containing protein</fullName>
    </submittedName>
</protein>
<dbReference type="GO" id="GO:0003677">
    <property type="term" value="F:DNA binding"/>
    <property type="evidence" value="ECO:0007669"/>
    <property type="project" value="UniProtKB-UniRule"/>
</dbReference>
<dbReference type="SUPFAM" id="SSF48452">
    <property type="entry name" value="TPR-like"/>
    <property type="match status" value="1"/>
</dbReference>
<keyword evidence="3 5" id="KW-0238">DNA-binding</keyword>
<dbReference type="PROSITE" id="PS51755">
    <property type="entry name" value="OMPR_PHOB"/>
    <property type="match status" value="1"/>
</dbReference>
<evidence type="ECO:0000256" key="1">
    <source>
        <dbReference type="ARBA" id="ARBA00005820"/>
    </source>
</evidence>
<dbReference type="Pfam" id="PF03704">
    <property type="entry name" value="BTAD"/>
    <property type="match status" value="1"/>
</dbReference>
<name>A0A939PSG8_9ACTN</name>